<dbReference type="SUPFAM" id="SSF55729">
    <property type="entry name" value="Acyl-CoA N-acyltransferases (Nat)"/>
    <property type="match status" value="1"/>
</dbReference>
<comment type="caution">
    <text evidence="4">The sequence shown here is derived from an EMBL/GenBank/DDBJ whole genome shotgun (WGS) entry which is preliminary data.</text>
</comment>
<keyword evidence="1" id="KW-0808">Transferase</keyword>
<dbReference type="InterPro" id="IPR050832">
    <property type="entry name" value="Bact_Acetyltransf"/>
</dbReference>
<sequence>MSVAIREARPSDLAVALPLWEALHREHEARDPRYRLSDDASRRWATDFRDWARSDGSRIWLVFDAGRPVGLLTAHLYQPAPTYRPRLFVHVDDLYVAPEARGSGIARRLLDAARAWGRAEGAEHLQAGILASNPAGRAFWSREGGEDFSVTVTLPIGDP</sequence>
<evidence type="ECO:0000313" key="4">
    <source>
        <dbReference type="EMBL" id="PAP77040.1"/>
    </source>
</evidence>
<dbReference type="AlphaFoldDB" id="A0A271J105"/>
<protein>
    <recommendedName>
        <fullName evidence="3">N-acetyltransferase domain-containing protein</fullName>
    </recommendedName>
</protein>
<evidence type="ECO:0000256" key="2">
    <source>
        <dbReference type="ARBA" id="ARBA00023315"/>
    </source>
</evidence>
<dbReference type="PROSITE" id="PS51186">
    <property type="entry name" value="GNAT"/>
    <property type="match status" value="1"/>
</dbReference>
<evidence type="ECO:0000256" key="1">
    <source>
        <dbReference type="ARBA" id="ARBA00022679"/>
    </source>
</evidence>
<organism evidence="4 5">
    <name type="scientific">Rubrivirga marina</name>
    <dbReference type="NCBI Taxonomy" id="1196024"/>
    <lineage>
        <taxon>Bacteria</taxon>
        <taxon>Pseudomonadati</taxon>
        <taxon>Rhodothermota</taxon>
        <taxon>Rhodothermia</taxon>
        <taxon>Rhodothermales</taxon>
        <taxon>Rubricoccaceae</taxon>
        <taxon>Rubrivirga</taxon>
    </lineage>
</organism>
<dbReference type="Gene3D" id="3.40.630.30">
    <property type="match status" value="1"/>
</dbReference>
<evidence type="ECO:0000313" key="5">
    <source>
        <dbReference type="Proteomes" id="UP000216339"/>
    </source>
</evidence>
<accession>A0A271J105</accession>
<keyword evidence="5" id="KW-1185">Reference proteome</keyword>
<dbReference type="PANTHER" id="PTHR43877">
    <property type="entry name" value="AMINOALKYLPHOSPHONATE N-ACETYLTRANSFERASE-RELATED-RELATED"/>
    <property type="match status" value="1"/>
</dbReference>
<dbReference type="Pfam" id="PF00583">
    <property type="entry name" value="Acetyltransf_1"/>
    <property type="match status" value="1"/>
</dbReference>
<keyword evidence="2" id="KW-0012">Acyltransferase</keyword>
<dbReference type="InterPro" id="IPR016181">
    <property type="entry name" value="Acyl_CoA_acyltransferase"/>
</dbReference>
<dbReference type="InterPro" id="IPR000182">
    <property type="entry name" value="GNAT_dom"/>
</dbReference>
<feature type="domain" description="N-acetyltransferase" evidence="3">
    <location>
        <begin position="3"/>
        <end position="159"/>
    </location>
</feature>
<reference evidence="4 5" key="1">
    <citation type="submission" date="2016-11" db="EMBL/GenBank/DDBJ databases">
        <title>Study of marine rhodopsin-containing bacteria.</title>
        <authorList>
            <person name="Yoshizawa S."/>
            <person name="Kumagai Y."/>
            <person name="Kogure K."/>
        </authorList>
    </citation>
    <scope>NUCLEOTIDE SEQUENCE [LARGE SCALE GENOMIC DNA]</scope>
    <source>
        <strain evidence="4 5">SAORIC-28</strain>
    </source>
</reference>
<dbReference type="EMBL" id="MQWD01000001">
    <property type="protein sequence ID" value="PAP77040.1"/>
    <property type="molecule type" value="Genomic_DNA"/>
</dbReference>
<gene>
    <name evidence="4" type="ORF">BSZ37_11665</name>
</gene>
<evidence type="ECO:0000259" key="3">
    <source>
        <dbReference type="PROSITE" id="PS51186"/>
    </source>
</evidence>
<name>A0A271J105_9BACT</name>
<dbReference type="Proteomes" id="UP000216339">
    <property type="component" value="Unassembled WGS sequence"/>
</dbReference>
<dbReference type="GO" id="GO:0016747">
    <property type="term" value="F:acyltransferase activity, transferring groups other than amino-acyl groups"/>
    <property type="evidence" value="ECO:0007669"/>
    <property type="project" value="InterPro"/>
</dbReference>
<dbReference type="RefSeq" id="WP_095510707.1">
    <property type="nucleotide sequence ID" value="NZ_MQWD01000001.1"/>
</dbReference>
<dbReference type="CDD" id="cd04301">
    <property type="entry name" value="NAT_SF"/>
    <property type="match status" value="1"/>
</dbReference>
<proteinExistence type="predicted"/>
<dbReference type="OrthoDB" id="1493519at2"/>